<sequence>MHDDGSLLVIILL</sequence>
<protein>
    <submittedName>
        <fullName evidence="1">Uncharacterized protein</fullName>
    </submittedName>
</protein>
<reference evidence="1" key="2">
    <citation type="journal article" date="2015" name="Data Brief">
        <title>Shoot transcriptome of the giant reed, Arundo donax.</title>
        <authorList>
            <person name="Barrero R.A."/>
            <person name="Guerrero F.D."/>
            <person name="Moolhuijzen P."/>
            <person name="Goolsby J.A."/>
            <person name="Tidwell J."/>
            <person name="Bellgard S.E."/>
            <person name="Bellgard M.I."/>
        </authorList>
    </citation>
    <scope>NUCLEOTIDE SEQUENCE</scope>
    <source>
        <tissue evidence="1">Shoot tissue taken approximately 20 cm above the soil surface</tissue>
    </source>
</reference>
<reference evidence="1" key="1">
    <citation type="submission" date="2014-09" db="EMBL/GenBank/DDBJ databases">
        <authorList>
            <person name="Magalhaes I.L.F."/>
            <person name="Oliveira U."/>
            <person name="Santos F.R."/>
            <person name="Vidigal T.H.D.A."/>
            <person name="Brescovit A.D."/>
            <person name="Santos A.J."/>
        </authorList>
    </citation>
    <scope>NUCLEOTIDE SEQUENCE</scope>
    <source>
        <tissue evidence="1">Shoot tissue taken approximately 20 cm above the soil surface</tissue>
    </source>
</reference>
<accession>A0A0A9B4M0</accession>
<name>A0A0A9B4M0_ARUDO</name>
<proteinExistence type="predicted"/>
<organism evidence="1">
    <name type="scientific">Arundo donax</name>
    <name type="common">Giant reed</name>
    <name type="synonym">Donax arundinaceus</name>
    <dbReference type="NCBI Taxonomy" id="35708"/>
    <lineage>
        <taxon>Eukaryota</taxon>
        <taxon>Viridiplantae</taxon>
        <taxon>Streptophyta</taxon>
        <taxon>Embryophyta</taxon>
        <taxon>Tracheophyta</taxon>
        <taxon>Spermatophyta</taxon>
        <taxon>Magnoliopsida</taxon>
        <taxon>Liliopsida</taxon>
        <taxon>Poales</taxon>
        <taxon>Poaceae</taxon>
        <taxon>PACMAD clade</taxon>
        <taxon>Arundinoideae</taxon>
        <taxon>Arundineae</taxon>
        <taxon>Arundo</taxon>
    </lineage>
</organism>
<dbReference type="EMBL" id="GBRH01239569">
    <property type="protein sequence ID" value="JAD58326.1"/>
    <property type="molecule type" value="Transcribed_RNA"/>
</dbReference>
<evidence type="ECO:0000313" key="1">
    <source>
        <dbReference type="EMBL" id="JAD58326.1"/>
    </source>
</evidence>